<dbReference type="GO" id="GO:0002682">
    <property type="term" value="P:regulation of immune system process"/>
    <property type="evidence" value="ECO:0007669"/>
    <property type="project" value="TreeGrafter"/>
</dbReference>
<sequence length="270" mass="31516">MNVRFSIQQEEAMEMFLMWRELQVQINPRCLGANRVSLFIPAGHDQENEDDEERLQSSPDKAKDEELEGNFRNRDGSKRPEGSHTVEKRDKHIPCQRQGFCEESHMLEETYKGLKCGMNSDQTRYNIHLQKHNGKKTHKCLECGKSFRYKSKFLECGKKYNCSRDLKRHKRTHTGEKPFECSDCGKKFNCSANRRRHQSIHTGAKPFECSECGKKFARKAHVRQHQRIHMRRNHVSAIQKLCHNCNPSAPLLRRHSSTLPSKASRPQLLS</sequence>
<dbReference type="InterPro" id="IPR036236">
    <property type="entry name" value="Znf_C2H2_sf"/>
</dbReference>
<evidence type="ECO:0000256" key="11">
    <source>
        <dbReference type="PROSITE-ProRule" id="PRU00042"/>
    </source>
</evidence>
<evidence type="ECO:0000259" key="13">
    <source>
        <dbReference type="PROSITE" id="PS50157"/>
    </source>
</evidence>
<evidence type="ECO:0000256" key="1">
    <source>
        <dbReference type="ARBA" id="ARBA00004123"/>
    </source>
</evidence>
<dbReference type="GeneID" id="129327814"/>
<dbReference type="GO" id="GO:0005654">
    <property type="term" value="C:nucleoplasm"/>
    <property type="evidence" value="ECO:0007669"/>
    <property type="project" value="TreeGrafter"/>
</dbReference>
<keyword evidence="8" id="KW-0238">DNA-binding</keyword>
<keyword evidence="9" id="KW-0804">Transcription</keyword>
<dbReference type="PROSITE" id="PS50157">
    <property type="entry name" value="ZINC_FINGER_C2H2_2"/>
    <property type="match status" value="3"/>
</dbReference>
<dbReference type="Pfam" id="PF00096">
    <property type="entry name" value="zf-C2H2"/>
    <property type="match status" value="1"/>
</dbReference>
<dbReference type="SUPFAM" id="SSF57667">
    <property type="entry name" value="beta-beta-alpha zinc fingers"/>
    <property type="match status" value="3"/>
</dbReference>
<dbReference type="FunFam" id="3.30.160.60:FF:001228">
    <property type="entry name" value="Zinc finger protein 236"/>
    <property type="match status" value="1"/>
</dbReference>
<proteinExistence type="inferred from homology"/>
<evidence type="ECO:0000256" key="8">
    <source>
        <dbReference type="ARBA" id="ARBA00023125"/>
    </source>
</evidence>
<dbReference type="Proteomes" id="UP001190640">
    <property type="component" value="Chromosome 4"/>
</dbReference>
<gene>
    <name evidence="15" type="primary">LOC129327814</name>
</gene>
<dbReference type="InterPro" id="IPR013087">
    <property type="entry name" value="Znf_C2H2_type"/>
</dbReference>
<keyword evidence="5 11" id="KW-0863">Zinc-finger</keyword>
<dbReference type="AlphaFoldDB" id="A0AA97J7J7"/>
<dbReference type="PROSITE" id="PS00028">
    <property type="entry name" value="ZINC_FINGER_C2H2_1"/>
    <property type="match status" value="2"/>
</dbReference>
<keyword evidence="4" id="KW-0677">Repeat</keyword>
<keyword evidence="14" id="KW-1185">Reference proteome</keyword>
<evidence type="ECO:0000256" key="12">
    <source>
        <dbReference type="SAM" id="MobiDB-lite"/>
    </source>
</evidence>
<keyword evidence="10" id="KW-0539">Nucleus</keyword>
<keyword evidence="6" id="KW-0862">Zinc</keyword>
<feature type="region of interest" description="Disordered" evidence="12">
    <location>
        <begin position="43"/>
        <end position="90"/>
    </location>
</feature>
<evidence type="ECO:0000256" key="6">
    <source>
        <dbReference type="ARBA" id="ARBA00022833"/>
    </source>
</evidence>
<organism evidence="14 15">
    <name type="scientific">Eublepharis macularius</name>
    <name type="common">Leopard gecko</name>
    <name type="synonym">Cyrtodactylus macularius</name>
    <dbReference type="NCBI Taxonomy" id="481883"/>
    <lineage>
        <taxon>Eukaryota</taxon>
        <taxon>Metazoa</taxon>
        <taxon>Chordata</taxon>
        <taxon>Craniata</taxon>
        <taxon>Vertebrata</taxon>
        <taxon>Euteleostomi</taxon>
        <taxon>Lepidosauria</taxon>
        <taxon>Squamata</taxon>
        <taxon>Bifurcata</taxon>
        <taxon>Gekkota</taxon>
        <taxon>Eublepharidae</taxon>
        <taxon>Eublepharinae</taxon>
        <taxon>Eublepharis</taxon>
    </lineage>
</organism>
<evidence type="ECO:0000313" key="15">
    <source>
        <dbReference type="RefSeq" id="XP_054832544.1"/>
    </source>
</evidence>
<comment type="similarity">
    <text evidence="2">Belongs to the krueppel C2H2-type zinc-finger protein family.</text>
</comment>
<dbReference type="PANTHER" id="PTHR24399:SF73">
    <property type="entry name" value="ZINC FINGER PROTEIN 572"/>
    <property type="match status" value="1"/>
</dbReference>
<dbReference type="GO" id="GO:0008270">
    <property type="term" value="F:zinc ion binding"/>
    <property type="evidence" value="ECO:0007669"/>
    <property type="project" value="UniProtKB-KW"/>
</dbReference>
<reference evidence="15" key="1">
    <citation type="submission" date="2025-08" db="UniProtKB">
        <authorList>
            <consortium name="RefSeq"/>
        </authorList>
    </citation>
    <scope>IDENTIFICATION</scope>
    <source>
        <tissue evidence="15">Blood</tissue>
    </source>
</reference>
<dbReference type="PANTHER" id="PTHR24399">
    <property type="entry name" value="ZINC FINGER AND BTB DOMAIN-CONTAINING"/>
    <property type="match status" value="1"/>
</dbReference>
<evidence type="ECO:0000256" key="4">
    <source>
        <dbReference type="ARBA" id="ARBA00022737"/>
    </source>
</evidence>
<evidence type="ECO:0000256" key="2">
    <source>
        <dbReference type="ARBA" id="ARBA00006991"/>
    </source>
</evidence>
<feature type="domain" description="C2H2-type" evidence="13">
    <location>
        <begin position="149"/>
        <end position="178"/>
    </location>
</feature>
<dbReference type="GO" id="GO:0001817">
    <property type="term" value="P:regulation of cytokine production"/>
    <property type="evidence" value="ECO:0007669"/>
    <property type="project" value="TreeGrafter"/>
</dbReference>
<evidence type="ECO:0000256" key="7">
    <source>
        <dbReference type="ARBA" id="ARBA00023015"/>
    </source>
</evidence>
<dbReference type="RefSeq" id="XP_054832544.1">
    <property type="nucleotide sequence ID" value="XM_054976569.1"/>
</dbReference>
<feature type="compositionally biased region" description="Basic and acidic residues" evidence="12">
    <location>
        <begin position="60"/>
        <end position="90"/>
    </location>
</feature>
<evidence type="ECO:0000256" key="3">
    <source>
        <dbReference type="ARBA" id="ARBA00022723"/>
    </source>
</evidence>
<dbReference type="GO" id="GO:0000978">
    <property type="term" value="F:RNA polymerase II cis-regulatory region sequence-specific DNA binding"/>
    <property type="evidence" value="ECO:0007669"/>
    <property type="project" value="TreeGrafter"/>
</dbReference>
<accession>A0AA97J7J7</accession>
<name>A0AA97J7J7_EUBMA</name>
<dbReference type="SMART" id="SM00355">
    <property type="entry name" value="ZnF_C2H2"/>
    <property type="match status" value="3"/>
</dbReference>
<evidence type="ECO:0000256" key="9">
    <source>
        <dbReference type="ARBA" id="ARBA00023163"/>
    </source>
</evidence>
<evidence type="ECO:0000313" key="14">
    <source>
        <dbReference type="Proteomes" id="UP001190640"/>
    </source>
</evidence>
<keyword evidence="7" id="KW-0805">Transcription regulation</keyword>
<dbReference type="Gene3D" id="3.30.160.60">
    <property type="entry name" value="Classic Zinc Finger"/>
    <property type="match status" value="4"/>
</dbReference>
<feature type="domain" description="C2H2-type" evidence="13">
    <location>
        <begin position="207"/>
        <end position="234"/>
    </location>
</feature>
<dbReference type="FunFam" id="3.30.160.60:FF:000358">
    <property type="entry name" value="zinc finger protein 24"/>
    <property type="match status" value="1"/>
</dbReference>
<evidence type="ECO:0000256" key="10">
    <source>
        <dbReference type="ARBA" id="ARBA00023242"/>
    </source>
</evidence>
<dbReference type="KEGG" id="emc:129327814"/>
<protein>
    <submittedName>
        <fullName evidence="15">Gastrula zinc finger protein XlCGF7.1-like</fullName>
    </submittedName>
</protein>
<dbReference type="GO" id="GO:0001227">
    <property type="term" value="F:DNA-binding transcription repressor activity, RNA polymerase II-specific"/>
    <property type="evidence" value="ECO:0007669"/>
    <property type="project" value="TreeGrafter"/>
</dbReference>
<comment type="subcellular location">
    <subcellularLocation>
        <location evidence="1">Nucleus</location>
    </subcellularLocation>
</comment>
<evidence type="ECO:0000256" key="5">
    <source>
        <dbReference type="ARBA" id="ARBA00022771"/>
    </source>
</evidence>
<dbReference type="FunFam" id="3.30.160.60:FF:000443">
    <property type="entry name" value="Zinc finger protein 41"/>
    <property type="match status" value="1"/>
</dbReference>
<feature type="domain" description="C2H2-type" evidence="13">
    <location>
        <begin position="179"/>
        <end position="206"/>
    </location>
</feature>
<keyword evidence="3" id="KW-0479">Metal-binding</keyword>